<dbReference type="Proteomes" id="UP001549104">
    <property type="component" value="Unassembled WGS sequence"/>
</dbReference>
<reference evidence="1 2" key="1">
    <citation type="submission" date="2024-06" db="EMBL/GenBank/DDBJ databases">
        <title>Sorghum-associated microbial communities from plants grown in Nebraska, USA.</title>
        <authorList>
            <person name="Schachtman D."/>
        </authorList>
    </citation>
    <scope>NUCLEOTIDE SEQUENCE [LARGE SCALE GENOMIC DNA]</scope>
    <source>
        <strain evidence="1 2">1288</strain>
    </source>
</reference>
<sequence>MAYVPTDWKNREVERPRTFTAVDNPDGTITLVPAEGTISEPGTPIIAVNMNKIEQGIADAVPKTEKGAANGVATLGPDGKVPISQSGAVPVPDASTTVKGIVKLNTSLVSDSFTEAATPSAVAAVNAKLNDTGWINIDPGNGWALKNGPNDFRYRIKNGVAHIVCNLYPYMDSPVEILNYQGIPTRPSTNYTCMGFLWRNGYFDPQALEVRTDGDIIYKGTQIPQRNMDLIFNLTFPMGI</sequence>
<keyword evidence="2" id="KW-1185">Reference proteome</keyword>
<comment type="caution">
    <text evidence="1">The sequence shown here is derived from an EMBL/GenBank/DDBJ whole genome shotgun (WGS) entry which is preliminary data.</text>
</comment>
<evidence type="ECO:0008006" key="3">
    <source>
        <dbReference type="Google" id="ProtNLM"/>
    </source>
</evidence>
<name>A0ABV2KEZ0_SPOPS</name>
<dbReference type="Pfam" id="PF03406">
    <property type="entry name" value="Phage_fiber_2"/>
    <property type="match status" value="1"/>
</dbReference>
<dbReference type="RefSeq" id="WP_354315052.1">
    <property type="nucleotide sequence ID" value="NZ_JBEPME010000014.1"/>
</dbReference>
<proteinExistence type="predicted"/>
<accession>A0ABV2KEZ0</accession>
<dbReference type="EMBL" id="JBEPME010000014">
    <property type="protein sequence ID" value="MET3659661.1"/>
    <property type="molecule type" value="Genomic_DNA"/>
</dbReference>
<dbReference type="InterPro" id="IPR005068">
    <property type="entry name" value="Phage_lambda_Stf-r2"/>
</dbReference>
<organism evidence="1 2">
    <name type="scientific">Sporosarcina psychrophila</name>
    <name type="common">Bacillus psychrophilus</name>
    <dbReference type="NCBI Taxonomy" id="1476"/>
    <lineage>
        <taxon>Bacteria</taxon>
        <taxon>Bacillati</taxon>
        <taxon>Bacillota</taxon>
        <taxon>Bacilli</taxon>
        <taxon>Bacillales</taxon>
        <taxon>Caryophanaceae</taxon>
        <taxon>Sporosarcina</taxon>
    </lineage>
</organism>
<evidence type="ECO:0000313" key="1">
    <source>
        <dbReference type="EMBL" id="MET3659661.1"/>
    </source>
</evidence>
<gene>
    <name evidence="1" type="ORF">ABIC55_004807</name>
</gene>
<protein>
    <recommendedName>
        <fullName evidence="3">Phage tail protein</fullName>
    </recommendedName>
</protein>
<evidence type="ECO:0000313" key="2">
    <source>
        <dbReference type="Proteomes" id="UP001549104"/>
    </source>
</evidence>